<evidence type="ECO:0000256" key="1">
    <source>
        <dbReference type="SAM" id="MobiDB-lite"/>
    </source>
</evidence>
<organism evidence="2 3">
    <name type="scientific">Lymnaea stagnalis</name>
    <name type="common">Great pond snail</name>
    <name type="synonym">Helix stagnalis</name>
    <dbReference type="NCBI Taxonomy" id="6523"/>
    <lineage>
        <taxon>Eukaryota</taxon>
        <taxon>Metazoa</taxon>
        <taxon>Spiralia</taxon>
        <taxon>Lophotrochozoa</taxon>
        <taxon>Mollusca</taxon>
        <taxon>Gastropoda</taxon>
        <taxon>Heterobranchia</taxon>
        <taxon>Euthyneura</taxon>
        <taxon>Panpulmonata</taxon>
        <taxon>Hygrophila</taxon>
        <taxon>Lymnaeoidea</taxon>
        <taxon>Lymnaeidae</taxon>
        <taxon>Lymnaea</taxon>
    </lineage>
</organism>
<dbReference type="Proteomes" id="UP001497497">
    <property type="component" value="Unassembled WGS sequence"/>
</dbReference>
<dbReference type="EMBL" id="CAXITT010001453">
    <property type="protein sequence ID" value="CAL1548585.1"/>
    <property type="molecule type" value="Genomic_DNA"/>
</dbReference>
<evidence type="ECO:0000313" key="2">
    <source>
        <dbReference type="EMBL" id="CAL1548585.1"/>
    </source>
</evidence>
<dbReference type="AlphaFoldDB" id="A0AAV2INQ9"/>
<proteinExistence type="predicted"/>
<name>A0AAV2INQ9_LYMST</name>
<accession>A0AAV2INQ9</accession>
<comment type="caution">
    <text evidence="2">The sequence shown here is derived from an EMBL/GenBank/DDBJ whole genome shotgun (WGS) entry which is preliminary data.</text>
</comment>
<sequence>MPGQLILPIERISAQQVVATFKSEEAIERILARRDHKLEGENLKIDYFHHCLTKEFFEKRFNCYRDAITKVSKKAKSKNKPEHAPRAVDDELGAESSTQNKRQNIAKMRKS</sequence>
<protein>
    <submittedName>
        <fullName evidence="2">Uncharacterized protein</fullName>
    </submittedName>
</protein>
<keyword evidence="3" id="KW-1185">Reference proteome</keyword>
<feature type="compositionally biased region" description="Basic and acidic residues" evidence="1">
    <location>
        <begin position="79"/>
        <end position="89"/>
    </location>
</feature>
<evidence type="ECO:0000313" key="3">
    <source>
        <dbReference type="Proteomes" id="UP001497497"/>
    </source>
</evidence>
<feature type="non-terminal residue" evidence="2">
    <location>
        <position position="111"/>
    </location>
</feature>
<reference evidence="2 3" key="1">
    <citation type="submission" date="2024-04" db="EMBL/GenBank/DDBJ databases">
        <authorList>
            <consortium name="Genoscope - CEA"/>
            <person name="William W."/>
        </authorList>
    </citation>
    <scope>NUCLEOTIDE SEQUENCE [LARGE SCALE GENOMIC DNA]</scope>
</reference>
<gene>
    <name evidence="2" type="ORF">GSLYS_00021902001</name>
</gene>
<feature type="region of interest" description="Disordered" evidence="1">
    <location>
        <begin position="71"/>
        <end position="111"/>
    </location>
</feature>